<protein>
    <recommendedName>
        <fullName evidence="2">Subtelomeric hrmA-associated cluster protein AFUB-079030/YDR124W-like helical bundle domain-containing protein</fullName>
    </recommendedName>
</protein>
<feature type="region of interest" description="Disordered" evidence="1">
    <location>
        <begin position="202"/>
        <end position="232"/>
    </location>
</feature>
<evidence type="ECO:0000313" key="4">
    <source>
        <dbReference type="Proteomes" id="UP000827724"/>
    </source>
</evidence>
<dbReference type="PANTHER" id="PTHR36102:SF1">
    <property type="entry name" value="YDR124W-LIKE HELICAL BUNDLE DOMAIN-CONTAINING PROTEIN"/>
    <property type="match status" value="1"/>
</dbReference>
<dbReference type="InterPro" id="IPR021264">
    <property type="entry name" value="AFUB_079030/YDR124W-like"/>
</dbReference>
<feature type="region of interest" description="Disordered" evidence="1">
    <location>
        <begin position="1"/>
        <end position="27"/>
    </location>
</feature>
<keyword evidence="4" id="KW-1185">Reference proteome</keyword>
<dbReference type="AlphaFoldDB" id="A0A9P8TTP9"/>
<evidence type="ECO:0000313" key="3">
    <source>
        <dbReference type="EMBL" id="KAH6604282.1"/>
    </source>
</evidence>
<comment type="caution">
    <text evidence="3">The sequence shown here is derived from an EMBL/GenBank/DDBJ whole genome shotgun (WGS) entry which is preliminary data.</text>
</comment>
<reference evidence="3" key="1">
    <citation type="submission" date="2021-08" db="EMBL/GenBank/DDBJ databases">
        <title>Chromosome-Level Trichoderma cornu-damae using Hi-C Data.</title>
        <authorList>
            <person name="Kim C.S."/>
        </authorList>
    </citation>
    <scope>NUCLEOTIDE SEQUENCE</scope>
    <source>
        <strain evidence="3">KA19-0412C</strain>
    </source>
</reference>
<feature type="region of interest" description="Disordered" evidence="1">
    <location>
        <begin position="410"/>
        <end position="456"/>
    </location>
</feature>
<feature type="compositionally biased region" description="Basic and acidic residues" evidence="1">
    <location>
        <begin position="1"/>
        <end position="10"/>
    </location>
</feature>
<dbReference type="Pfam" id="PF11001">
    <property type="entry name" value="AFUB_07903_YDR124W_hel"/>
    <property type="match status" value="1"/>
</dbReference>
<dbReference type="PANTHER" id="PTHR36102">
    <property type="entry name" value="CHROMOSOME 10, WHOLE GENOME SHOTGUN SEQUENCE"/>
    <property type="match status" value="1"/>
</dbReference>
<gene>
    <name evidence="3" type="ORF">Trco_007728</name>
</gene>
<sequence length="630" mass="70506">MVQDWARDPFPRPTFQPQYYPADAASRHQSFSSERYASDIVQRHHSFPQEQRVGIEADNARFQDGNDSRRPPLMQIDEALRTHCGIVAKHYFVAAVSEDGNSMTFFSPNPGRGMTDNTIRQFFDVNRYRQVTSRIDTGEALLVINFFFFPCPLVFWSIANSLCLQGADPTLDDYNLEDGFYSRPAAFNRSRVMDRRRNHGFADWSGSPVRQGRKRPRGPRAANDEDDVPMTVSSRRGIRIGDSAAVWSFYEQRFKNCQQTACKLIAKAWVKAVEPKKQSTHPYTGSDEKAPAWWPKPWGPTKDDKVRHKEPDHLYKRERVHLLAHILRLVVEPNNKQHLDIQKLGLNVKKLDETTAEALSSFFMDNEANAKKRPFLNEIFKVARQEERYKNGEIDGSTEVYVMAEDKMPESYASDTEDTGFIKDEDDHDASRPKPPAAQCLPHPTPTEPSSATSIRGPTYMNDMSVRANAFPQTMIPEIPPQQHTFVEGGAMSVHSGQPVATTAAASIALDMVASPHDAARRPSVFSDYASPGGNLYGQQWPQASTGASGSSMYPYAQQQTAAQPAPFVAPGVSLTPSQPFIASTFEAAPHRNDYDQTGNPIFRSADISQAPPVSQQQGYGYTMSSDTRG</sequence>
<proteinExistence type="predicted"/>
<dbReference type="InterPro" id="IPR047092">
    <property type="entry name" value="AFUB_07903/YDR124W-like_hel"/>
</dbReference>
<dbReference type="Proteomes" id="UP000827724">
    <property type="component" value="Unassembled WGS sequence"/>
</dbReference>
<organism evidence="3 4">
    <name type="scientific">Trichoderma cornu-damae</name>
    <dbReference type="NCBI Taxonomy" id="654480"/>
    <lineage>
        <taxon>Eukaryota</taxon>
        <taxon>Fungi</taxon>
        <taxon>Dikarya</taxon>
        <taxon>Ascomycota</taxon>
        <taxon>Pezizomycotina</taxon>
        <taxon>Sordariomycetes</taxon>
        <taxon>Hypocreomycetidae</taxon>
        <taxon>Hypocreales</taxon>
        <taxon>Hypocreaceae</taxon>
        <taxon>Trichoderma</taxon>
    </lineage>
</organism>
<dbReference type="OrthoDB" id="5338458at2759"/>
<feature type="compositionally biased region" description="Basic and acidic residues" evidence="1">
    <location>
        <begin position="420"/>
        <end position="432"/>
    </location>
</feature>
<dbReference type="EMBL" id="JAIWOZ010000006">
    <property type="protein sequence ID" value="KAH6604282.1"/>
    <property type="molecule type" value="Genomic_DNA"/>
</dbReference>
<feature type="compositionally biased region" description="Polar residues" evidence="1">
    <location>
        <begin position="612"/>
        <end position="630"/>
    </location>
</feature>
<name>A0A9P8TTP9_9HYPO</name>
<accession>A0A9P8TTP9</accession>
<evidence type="ECO:0000259" key="2">
    <source>
        <dbReference type="Pfam" id="PF11001"/>
    </source>
</evidence>
<feature type="region of interest" description="Disordered" evidence="1">
    <location>
        <begin position="591"/>
        <end position="630"/>
    </location>
</feature>
<feature type="domain" description="Subtelomeric hrmA-associated cluster protein AFUB-079030/YDR124W-like helical bundle" evidence="2">
    <location>
        <begin position="239"/>
        <end position="384"/>
    </location>
</feature>
<evidence type="ECO:0000256" key="1">
    <source>
        <dbReference type="SAM" id="MobiDB-lite"/>
    </source>
</evidence>